<reference evidence="2" key="1">
    <citation type="submission" date="2022-01" db="EMBL/GenBank/DDBJ databases">
        <title>Genome Sequence Resource for Two Populations of Ditylenchus destructor, the Migratory Endoparasitic Phytonematode.</title>
        <authorList>
            <person name="Zhang H."/>
            <person name="Lin R."/>
            <person name="Xie B."/>
        </authorList>
    </citation>
    <scope>NUCLEOTIDE SEQUENCE</scope>
    <source>
        <strain evidence="2">BazhouSP</strain>
    </source>
</reference>
<gene>
    <name evidence="2" type="ORF">DdX_12414</name>
</gene>
<evidence type="ECO:0008006" key="4">
    <source>
        <dbReference type="Google" id="ProtNLM"/>
    </source>
</evidence>
<proteinExistence type="predicted"/>
<accession>A0AAD4MZ13</accession>
<evidence type="ECO:0000256" key="1">
    <source>
        <dbReference type="SAM" id="SignalP"/>
    </source>
</evidence>
<feature type="chain" id="PRO_5042100882" description="Secreted protein" evidence="1">
    <location>
        <begin position="30"/>
        <end position="109"/>
    </location>
</feature>
<evidence type="ECO:0000313" key="3">
    <source>
        <dbReference type="Proteomes" id="UP001201812"/>
    </source>
</evidence>
<dbReference type="EMBL" id="JAKKPZ010000040">
    <property type="protein sequence ID" value="KAI1707577.1"/>
    <property type="molecule type" value="Genomic_DNA"/>
</dbReference>
<dbReference type="AlphaFoldDB" id="A0AAD4MZ13"/>
<keyword evidence="1" id="KW-0732">Signal</keyword>
<dbReference type="Proteomes" id="UP001201812">
    <property type="component" value="Unassembled WGS sequence"/>
</dbReference>
<keyword evidence="3" id="KW-1185">Reference proteome</keyword>
<protein>
    <recommendedName>
        <fullName evidence="4">Secreted protein</fullName>
    </recommendedName>
</protein>
<comment type="caution">
    <text evidence="2">The sequence shown here is derived from an EMBL/GenBank/DDBJ whole genome shotgun (WGS) entry which is preliminary data.</text>
</comment>
<organism evidence="2 3">
    <name type="scientific">Ditylenchus destructor</name>
    <dbReference type="NCBI Taxonomy" id="166010"/>
    <lineage>
        <taxon>Eukaryota</taxon>
        <taxon>Metazoa</taxon>
        <taxon>Ecdysozoa</taxon>
        <taxon>Nematoda</taxon>
        <taxon>Chromadorea</taxon>
        <taxon>Rhabditida</taxon>
        <taxon>Tylenchina</taxon>
        <taxon>Tylenchomorpha</taxon>
        <taxon>Sphaerularioidea</taxon>
        <taxon>Anguinidae</taxon>
        <taxon>Anguininae</taxon>
        <taxon>Ditylenchus</taxon>
    </lineage>
</organism>
<sequence>MGKDWHMEAIAALLKLILMGVWVTGNGNANGRLGNTVTGGGIAIGIQQNGGKKKTSSLAHSREDCCPLTFSLDPTWPLYMETRRAQQRIWADVLSRIWGYLDSIRAILV</sequence>
<name>A0AAD4MZ13_9BILA</name>
<evidence type="ECO:0000313" key="2">
    <source>
        <dbReference type="EMBL" id="KAI1707577.1"/>
    </source>
</evidence>
<feature type="signal peptide" evidence="1">
    <location>
        <begin position="1"/>
        <end position="29"/>
    </location>
</feature>